<reference evidence="1" key="2">
    <citation type="submission" date="2018-05" db="EMBL/GenBank/DDBJ databases">
        <title>OmerRS3 (Oryza meridionalis Reference Sequence Version 3).</title>
        <authorList>
            <person name="Zhang J."/>
            <person name="Kudrna D."/>
            <person name="Lee S."/>
            <person name="Talag J."/>
            <person name="Welchert J."/>
            <person name="Wing R.A."/>
        </authorList>
    </citation>
    <scope>NUCLEOTIDE SEQUENCE [LARGE SCALE GENOMIC DNA]</scope>
    <source>
        <strain evidence="1">cv. OR44</strain>
    </source>
</reference>
<dbReference type="Gramene" id="OMERI03G01670.1">
    <property type="protein sequence ID" value="OMERI03G01670.1"/>
    <property type="gene ID" value="OMERI03G01670"/>
</dbReference>
<name>A0A0E0CUD2_9ORYZ</name>
<dbReference type="AlphaFoldDB" id="A0A0E0CUD2"/>
<organism evidence="1">
    <name type="scientific">Oryza meridionalis</name>
    <dbReference type="NCBI Taxonomy" id="40149"/>
    <lineage>
        <taxon>Eukaryota</taxon>
        <taxon>Viridiplantae</taxon>
        <taxon>Streptophyta</taxon>
        <taxon>Embryophyta</taxon>
        <taxon>Tracheophyta</taxon>
        <taxon>Spermatophyta</taxon>
        <taxon>Magnoliopsida</taxon>
        <taxon>Liliopsida</taxon>
        <taxon>Poales</taxon>
        <taxon>Poaceae</taxon>
        <taxon>BOP clade</taxon>
        <taxon>Oryzoideae</taxon>
        <taxon>Oryzeae</taxon>
        <taxon>Oryzinae</taxon>
        <taxon>Oryza</taxon>
    </lineage>
</organism>
<keyword evidence="2" id="KW-1185">Reference proteome</keyword>
<dbReference type="Proteomes" id="UP000008021">
    <property type="component" value="Chromosome 3"/>
</dbReference>
<dbReference type="EnsemblPlants" id="OMERI03G01670.1">
    <property type="protein sequence ID" value="OMERI03G01670.1"/>
    <property type="gene ID" value="OMERI03G01670"/>
</dbReference>
<protein>
    <submittedName>
        <fullName evidence="1">Uncharacterized protein</fullName>
    </submittedName>
</protein>
<dbReference type="HOGENOM" id="CLU_1328210_0_0_1"/>
<evidence type="ECO:0000313" key="2">
    <source>
        <dbReference type="Proteomes" id="UP000008021"/>
    </source>
</evidence>
<evidence type="ECO:0000313" key="1">
    <source>
        <dbReference type="EnsemblPlants" id="OMERI03G01670.1"/>
    </source>
</evidence>
<sequence>MKSLAVASGNRASSPPFVLYPSRSPPLQYSRISCDCDGGWVPGLEGLGVTTWMVSMRRRMLGWERVERIAFSSRIPPRTRSSILLGSISFTATTSPVRRCVARYTFANEPTPISSRSLYSPTTRGGSTILFSAAAPADLAGAAAIVVVVGKACSGSRETVWIRGPPGGGLGIFVAVNSSPSLSTNDPTRYIWVGPAKGALVGGVRIE</sequence>
<proteinExistence type="predicted"/>
<reference evidence="1" key="1">
    <citation type="submission" date="2015-04" db="UniProtKB">
        <authorList>
            <consortium name="EnsemblPlants"/>
        </authorList>
    </citation>
    <scope>IDENTIFICATION</scope>
</reference>
<accession>A0A0E0CUD2</accession>